<proteinExistence type="predicted"/>
<dbReference type="InterPro" id="IPR013216">
    <property type="entry name" value="Methyltransf_11"/>
</dbReference>
<accession>A0A238YPF1</accession>
<dbReference type="AlphaFoldDB" id="A0A238YPF1"/>
<protein>
    <submittedName>
        <fullName evidence="2">Methyltransferase domain-containing protein</fullName>
    </submittedName>
</protein>
<keyword evidence="2" id="KW-0808">Transferase</keyword>
<keyword evidence="3" id="KW-1185">Reference proteome</keyword>
<dbReference type="SUPFAM" id="SSF53335">
    <property type="entry name" value="S-adenosyl-L-methionine-dependent methyltransferases"/>
    <property type="match status" value="1"/>
</dbReference>
<dbReference type="InterPro" id="IPR029063">
    <property type="entry name" value="SAM-dependent_MTases_sf"/>
</dbReference>
<organism evidence="2 3">
    <name type="scientific">Puniceibacterium sediminis</name>
    <dbReference type="NCBI Taxonomy" id="1608407"/>
    <lineage>
        <taxon>Bacteria</taxon>
        <taxon>Pseudomonadati</taxon>
        <taxon>Pseudomonadota</taxon>
        <taxon>Alphaproteobacteria</taxon>
        <taxon>Rhodobacterales</taxon>
        <taxon>Paracoccaceae</taxon>
        <taxon>Puniceibacterium</taxon>
    </lineage>
</organism>
<dbReference type="Pfam" id="PF08241">
    <property type="entry name" value="Methyltransf_11"/>
    <property type="match status" value="1"/>
</dbReference>
<name>A0A238YPF1_9RHOB</name>
<reference evidence="2 3" key="1">
    <citation type="submission" date="2017-06" db="EMBL/GenBank/DDBJ databases">
        <authorList>
            <person name="Kim H.J."/>
            <person name="Triplett B.A."/>
        </authorList>
    </citation>
    <scope>NUCLEOTIDE SEQUENCE [LARGE SCALE GENOMIC DNA]</scope>
    <source>
        <strain evidence="2 3">DSM 29052</strain>
    </source>
</reference>
<evidence type="ECO:0000313" key="3">
    <source>
        <dbReference type="Proteomes" id="UP000198417"/>
    </source>
</evidence>
<evidence type="ECO:0000313" key="2">
    <source>
        <dbReference type="EMBL" id="SNR72473.1"/>
    </source>
</evidence>
<sequence length="208" mass="23377">MSEKKNFIPEQYNPAEYWNTRDQPNTGAKPGVSKPHADFFAKHVSADARILEMGPGIGRMFPLYAGARDATFSTVDLTEQHRATLDAAAAAEGLTVKQNHIKNPDDPYPFEDKSFDVTVSSFVLLHVPFEYIRKTMLEMLRVSHRVVVFDANVSTRAKSEAERTPSTHVFGHDYEALCSELGLTVFDRALFRMPNPQNQPFALIYGRA</sequence>
<dbReference type="OrthoDB" id="1853779at2"/>
<keyword evidence="2" id="KW-0489">Methyltransferase</keyword>
<dbReference type="Gene3D" id="3.40.50.150">
    <property type="entry name" value="Vaccinia Virus protein VP39"/>
    <property type="match status" value="1"/>
</dbReference>
<dbReference type="RefSeq" id="WP_089272716.1">
    <property type="nucleotide sequence ID" value="NZ_FZNN01000018.1"/>
</dbReference>
<dbReference type="GO" id="GO:0008757">
    <property type="term" value="F:S-adenosylmethionine-dependent methyltransferase activity"/>
    <property type="evidence" value="ECO:0007669"/>
    <property type="project" value="InterPro"/>
</dbReference>
<dbReference type="EMBL" id="FZNN01000018">
    <property type="protein sequence ID" value="SNR72473.1"/>
    <property type="molecule type" value="Genomic_DNA"/>
</dbReference>
<gene>
    <name evidence="2" type="ORF">SAMN06265370_11855</name>
</gene>
<evidence type="ECO:0000259" key="1">
    <source>
        <dbReference type="Pfam" id="PF08241"/>
    </source>
</evidence>
<dbReference type="Proteomes" id="UP000198417">
    <property type="component" value="Unassembled WGS sequence"/>
</dbReference>
<feature type="domain" description="Methyltransferase type 11" evidence="1">
    <location>
        <begin position="51"/>
        <end position="142"/>
    </location>
</feature>
<dbReference type="GO" id="GO:0032259">
    <property type="term" value="P:methylation"/>
    <property type="evidence" value="ECO:0007669"/>
    <property type="project" value="UniProtKB-KW"/>
</dbReference>